<keyword evidence="2" id="KW-1185">Reference proteome</keyword>
<dbReference type="EMBL" id="CM056812">
    <property type="protein sequence ID" value="KAJ8618737.1"/>
    <property type="molecule type" value="Genomic_DNA"/>
</dbReference>
<comment type="caution">
    <text evidence="1">The sequence shown here is derived from an EMBL/GenBank/DDBJ whole genome shotgun (WGS) entry which is preliminary data.</text>
</comment>
<sequence length="130" mass="14726">MITPGEPSDLTELALALFILFVLIVLFWLLSLIYVSLTSTINSEDNSEEPKTEPPYYSTTAKLNSNCAICLENFKRGDRCRVLPSCKHMFHDRCVDAWLNEKQRCPTCRTKHSPKEIISFKSGITVADVV</sequence>
<proteinExistence type="predicted"/>
<protein>
    <submittedName>
        <fullName evidence="1">Uncharacterized protein</fullName>
    </submittedName>
</protein>
<reference evidence="1 2" key="1">
    <citation type="journal article" date="2022" name="Hortic Res">
        <title>A haplotype resolved chromosomal level avocado genome allows analysis of novel avocado genes.</title>
        <authorList>
            <person name="Nath O."/>
            <person name="Fletcher S.J."/>
            <person name="Hayward A."/>
            <person name="Shaw L.M."/>
            <person name="Masouleh A.K."/>
            <person name="Furtado A."/>
            <person name="Henry R.J."/>
            <person name="Mitter N."/>
        </authorList>
    </citation>
    <scope>NUCLEOTIDE SEQUENCE [LARGE SCALE GENOMIC DNA]</scope>
    <source>
        <strain evidence="2">cv. Hass</strain>
    </source>
</reference>
<name>A0ACC2KCP0_PERAE</name>
<organism evidence="1 2">
    <name type="scientific">Persea americana</name>
    <name type="common">Avocado</name>
    <dbReference type="NCBI Taxonomy" id="3435"/>
    <lineage>
        <taxon>Eukaryota</taxon>
        <taxon>Viridiplantae</taxon>
        <taxon>Streptophyta</taxon>
        <taxon>Embryophyta</taxon>
        <taxon>Tracheophyta</taxon>
        <taxon>Spermatophyta</taxon>
        <taxon>Magnoliopsida</taxon>
        <taxon>Magnoliidae</taxon>
        <taxon>Laurales</taxon>
        <taxon>Lauraceae</taxon>
        <taxon>Persea</taxon>
    </lineage>
</organism>
<gene>
    <name evidence="1" type="ORF">MRB53_014923</name>
</gene>
<evidence type="ECO:0000313" key="1">
    <source>
        <dbReference type="EMBL" id="KAJ8618737.1"/>
    </source>
</evidence>
<accession>A0ACC2KCP0</accession>
<dbReference type="Proteomes" id="UP001234297">
    <property type="component" value="Chromosome 4"/>
</dbReference>
<evidence type="ECO:0000313" key="2">
    <source>
        <dbReference type="Proteomes" id="UP001234297"/>
    </source>
</evidence>